<dbReference type="InterPro" id="IPR056729">
    <property type="entry name" value="GMPPB_C"/>
</dbReference>
<proteinExistence type="inferred from homology"/>
<name>A0ABZ2FC10_9MICO</name>
<dbReference type="CDD" id="cd04181">
    <property type="entry name" value="NTP_transferase"/>
    <property type="match status" value="1"/>
</dbReference>
<dbReference type="InterPro" id="IPR011004">
    <property type="entry name" value="Trimer_LpxA-like_sf"/>
</dbReference>
<dbReference type="InterPro" id="IPR050486">
    <property type="entry name" value="Mannose-1P_guanyltransferase"/>
</dbReference>
<accession>A0ABZ2FC10</accession>
<evidence type="ECO:0000259" key="2">
    <source>
        <dbReference type="Pfam" id="PF00483"/>
    </source>
</evidence>
<dbReference type="PANTHER" id="PTHR22572">
    <property type="entry name" value="SUGAR-1-PHOSPHATE GUANYL TRANSFERASE"/>
    <property type="match status" value="1"/>
</dbReference>
<dbReference type="SUPFAM" id="SSF51161">
    <property type="entry name" value="Trimeric LpxA-like enzymes"/>
    <property type="match status" value="1"/>
</dbReference>
<dbReference type="SUPFAM" id="SSF53448">
    <property type="entry name" value="Nucleotide-diphospho-sugar transferases"/>
    <property type="match status" value="1"/>
</dbReference>
<evidence type="ECO:0000259" key="3">
    <source>
        <dbReference type="Pfam" id="PF25087"/>
    </source>
</evidence>
<evidence type="ECO:0000313" key="4">
    <source>
        <dbReference type="EMBL" id="WWF04829.1"/>
    </source>
</evidence>
<dbReference type="Pfam" id="PF25087">
    <property type="entry name" value="GMPPB_C"/>
    <property type="match status" value="1"/>
</dbReference>
<dbReference type="Gene3D" id="2.160.10.10">
    <property type="entry name" value="Hexapeptide repeat proteins"/>
    <property type="match status" value="1"/>
</dbReference>
<sequence>MAGPAAAADLPRGGPVVARLDAVVLAGGLGRRMEPLTRDLPKPLLPVGLHPLVEHQVACLSAVGVDRVVLATSYRADDFIDLTRALRAKGVHLTTVVEETAQGTGGGLRGALLALPGTDEVVVLNGDLLTGHDLAAQVASLRAAPDEVLGSVHVREVPDARPYGSVLTEGRRIRAFVEKSPDPPSRIVNAGTYVVRAALLEELAAGVLSLEHEVFPVLAARGALHAYREEAYFLDVGTPAALVRANRDLVLGDGPSWLLRAGADPHGALVAADADVDASATVAGGSVVHPRASIGPGASLEAAVVLPGATVAAGAVVIRSVIGRDARVGPGAQVVDAALGTGGSAD</sequence>
<dbReference type="Pfam" id="PF00483">
    <property type="entry name" value="NTP_transferase"/>
    <property type="match status" value="1"/>
</dbReference>
<gene>
    <name evidence="4" type="ORF">N5P18_14310</name>
</gene>
<feature type="domain" description="Mannose-1-phosphate guanyltransferase C-terminal" evidence="3">
    <location>
        <begin position="269"/>
        <end position="336"/>
    </location>
</feature>
<dbReference type="InterPro" id="IPR029044">
    <property type="entry name" value="Nucleotide-diphossugar_trans"/>
</dbReference>
<dbReference type="RefSeq" id="WP_338538037.1">
    <property type="nucleotide sequence ID" value="NZ_CP104874.1"/>
</dbReference>
<comment type="similarity">
    <text evidence="1">Belongs to the transferase hexapeptide repeat family.</text>
</comment>
<evidence type="ECO:0000256" key="1">
    <source>
        <dbReference type="ARBA" id="ARBA00007274"/>
    </source>
</evidence>
<dbReference type="Proteomes" id="UP001381003">
    <property type="component" value="Chromosome"/>
</dbReference>
<evidence type="ECO:0000313" key="5">
    <source>
        <dbReference type="Proteomes" id="UP001381003"/>
    </source>
</evidence>
<keyword evidence="5" id="KW-1185">Reference proteome</keyword>
<dbReference type="EMBL" id="CP104874">
    <property type="protein sequence ID" value="WWF04829.1"/>
    <property type="molecule type" value="Genomic_DNA"/>
</dbReference>
<organism evidence="4 5">
    <name type="scientific">Janibacter terrae</name>
    <dbReference type="NCBI Taxonomy" id="103817"/>
    <lineage>
        <taxon>Bacteria</taxon>
        <taxon>Bacillati</taxon>
        <taxon>Actinomycetota</taxon>
        <taxon>Actinomycetes</taxon>
        <taxon>Micrococcales</taxon>
        <taxon>Intrasporangiaceae</taxon>
        <taxon>Janibacter</taxon>
    </lineage>
</organism>
<feature type="domain" description="Nucleotidyl transferase" evidence="2">
    <location>
        <begin position="22"/>
        <end position="249"/>
    </location>
</feature>
<reference evidence="4 5" key="1">
    <citation type="submission" date="2022-09" db="EMBL/GenBank/DDBJ databases">
        <title>Complete genome sequence of Janibacter terrae strain COS04-44, PCL-degrading bacteria isolated from oil spilled coast.</title>
        <authorList>
            <person name="Park H."/>
            <person name="Kim J.Y."/>
            <person name="An S.H."/>
            <person name="Lee C.M."/>
            <person name="Weon H.-Y."/>
        </authorList>
    </citation>
    <scope>NUCLEOTIDE SEQUENCE [LARGE SCALE GENOMIC DNA]</scope>
    <source>
        <strain evidence="4 5">COS04-44</strain>
    </source>
</reference>
<dbReference type="InterPro" id="IPR005835">
    <property type="entry name" value="NTP_transferase_dom"/>
</dbReference>
<dbReference type="Gene3D" id="3.90.550.10">
    <property type="entry name" value="Spore Coat Polysaccharide Biosynthesis Protein SpsA, Chain A"/>
    <property type="match status" value="1"/>
</dbReference>
<protein>
    <submittedName>
        <fullName evidence="4">NDP-sugar synthase</fullName>
    </submittedName>
</protein>